<evidence type="ECO:0000313" key="7">
    <source>
        <dbReference type="Proteomes" id="UP000320333"/>
    </source>
</evidence>
<dbReference type="PANTHER" id="PTHR48043:SF145">
    <property type="entry name" value="FI06409P-RELATED"/>
    <property type="match status" value="1"/>
</dbReference>
<keyword evidence="4" id="KW-0812">Transmembrane</keyword>
<keyword evidence="1 3" id="KW-0328">Glycosyltransferase</keyword>
<dbReference type="OrthoDB" id="2100656at2759"/>
<protein>
    <submittedName>
        <fullName evidence="6">Uncharacterized protein</fullName>
    </submittedName>
</protein>
<dbReference type="InterPro" id="IPR050271">
    <property type="entry name" value="UDP-glycosyltransferase"/>
</dbReference>
<feature type="signal peptide" evidence="5">
    <location>
        <begin position="1"/>
        <end position="17"/>
    </location>
</feature>
<dbReference type="EMBL" id="QEAP01000049">
    <property type="protein sequence ID" value="TPX76349.1"/>
    <property type="molecule type" value="Genomic_DNA"/>
</dbReference>
<dbReference type="Gene3D" id="3.40.50.2000">
    <property type="entry name" value="Glycogen Phosphorylase B"/>
    <property type="match status" value="2"/>
</dbReference>
<evidence type="ECO:0000256" key="5">
    <source>
        <dbReference type="SAM" id="SignalP"/>
    </source>
</evidence>
<accession>A0A507FIX4</accession>
<dbReference type="SUPFAM" id="SSF53756">
    <property type="entry name" value="UDP-Glycosyltransferase/glycogen phosphorylase"/>
    <property type="match status" value="1"/>
</dbReference>
<dbReference type="Pfam" id="PF00201">
    <property type="entry name" value="UDPGT"/>
    <property type="match status" value="1"/>
</dbReference>
<comment type="similarity">
    <text evidence="3">Belongs to the UDP-glycosyltransferase family.</text>
</comment>
<dbReference type="GO" id="GO:0008194">
    <property type="term" value="F:UDP-glycosyltransferase activity"/>
    <property type="evidence" value="ECO:0007669"/>
    <property type="project" value="InterPro"/>
</dbReference>
<reference evidence="6 7" key="1">
    <citation type="journal article" date="2019" name="Sci. Rep.">
        <title>Comparative genomics of chytrid fungi reveal insights into the obligate biotrophic and pathogenic lifestyle of Synchytrium endobioticum.</title>
        <authorList>
            <person name="van de Vossenberg B.T.L.H."/>
            <person name="Warris S."/>
            <person name="Nguyen H.D.T."/>
            <person name="van Gent-Pelzer M.P.E."/>
            <person name="Joly D.L."/>
            <person name="van de Geest H.C."/>
            <person name="Bonants P.J.M."/>
            <person name="Smith D.S."/>
            <person name="Levesque C.A."/>
            <person name="van der Lee T.A.J."/>
        </authorList>
    </citation>
    <scope>NUCLEOTIDE SEQUENCE [LARGE SCALE GENOMIC DNA]</scope>
    <source>
        <strain evidence="6 7">CBS 675.73</strain>
    </source>
</reference>
<sequence length="518" mass="57864">MQFQLALIVSLVTAINALKILVALDLGTRSHVVPFFNVAKLLHDRNHTIAYTAPTKYKKYQKGYDFMQFVPLGEYPPDEMEQINRWVHLPSDINTIVSNFALLQDMFAKTYAITAADYDRVFNETKPDLILCDFFSKSCMDVAHFRGFNYAVIGAPLGFDGWQAQWYIPSILNAVPQKEWITNPVLRVSNTIKILWAARKLVTIFPSAYTRIQKNTWGTTPPTFSQHLTHRLVLTHSIVGLTPSQPAPPNVLSLGPLLDPSSQTLDQDMNNFFNQPGTERVIYISFGSGLKALGSLNNRILVGLKPILDAYADVSIVWSCPDSNCMSLVEEFIPESQRHRVMMRKWMDQIAVLKHEKVKLFITHGGISSIHEAVYFGVPLLVVPIFGDQPINALNVVSNGIGLRIQDKATMQAIEVTEKVETLLKTMTTQNKSSHPVLNLQKVQNMKTLARFNRETSLLAGANAMEIAARIGVDHLIPANEKFSTWEVMGLGRVKLGWGSFVALMAGLGALLATFPKK</sequence>
<evidence type="ECO:0000313" key="6">
    <source>
        <dbReference type="EMBL" id="TPX76349.1"/>
    </source>
</evidence>
<dbReference type="InterPro" id="IPR035595">
    <property type="entry name" value="UDP_glycos_trans_CS"/>
</dbReference>
<name>A0A507FIX4_9FUNG</name>
<evidence type="ECO:0000256" key="4">
    <source>
        <dbReference type="SAM" id="Phobius"/>
    </source>
</evidence>
<keyword evidence="4" id="KW-0472">Membrane</keyword>
<evidence type="ECO:0000256" key="3">
    <source>
        <dbReference type="RuleBase" id="RU003718"/>
    </source>
</evidence>
<feature type="transmembrane region" description="Helical" evidence="4">
    <location>
        <begin position="496"/>
        <end position="515"/>
    </location>
</feature>
<dbReference type="Proteomes" id="UP000320333">
    <property type="component" value="Unassembled WGS sequence"/>
</dbReference>
<gene>
    <name evidence="6" type="ORF">CcCBS67573_g02374</name>
</gene>
<dbReference type="PANTHER" id="PTHR48043">
    <property type="entry name" value="EG:EG0003.4 PROTEIN-RELATED"/>
    <property type="match status" value="1"/>
</dbReference>
<evidence type="ECO:0000256" key="1">
    <source>
        <dbReference type="ARBA" id="ARBA00022676"/>
    </source>
</evidence>
<feature type="chain" id="PRO_5021360740" evidence="5">
    <location>
        <begin position="18"/>
        <end position="518"/>
    </location>
</feature>
<dbReference type="STRING" id="246404.A0A507FIX4"/>
<keyword evidence="5" id="KW-0732">Signal</keyword>
<keyword evidence="7" id="KW-1185">Reference proteome</keyword>
<dbReference type="CDD" id="cd03784">
    <property type="entry name" value="GT1_Gtf-like"/>
    <property type="match status" value="1"/>
</dbReference>
<organism evidence="6 7">
    <name type="scientific">Chytriomyces confervae</name>
    <dbReference type="NCBI Taxonomy" id="246404"/>
    <lineage>
        <taxon>Eukaryota</taxon>
        <taxon>Fungi</taxon>
        <taxon>Fungi incertae sedis</taxon>
        <taxon>Chytridiomycota</taxon>
        <taxon>Chytridiomycota incertae sedis</taxon>
        <taxon>Chytridiomycetes</taxon>
        <taxon>Chytridiales</taxon>
        <taxon>Chytriomycetaceae</taxon>
        <taxon>Chytriomyces</taxon>
    </lineage>
</organism>
<dbReference type="InterPro" id="IPR002213">
    <property type="entry name" value="UDP_glucos_trans"/>
</dbReference>
<dbReference type="PROSITE" id="PS00375">
    <property type="entry name" value="UDPGT"/>
    <property type="match status" value="1"/>
</dbReference>
<proteinExistence type="inferred from homology"/>
<dbReference type="AlphaFoldDB" id="A0A507FIX4"/>
<keyword evidence="4" id="KW-1133">Transmembrane helix</keyword>
<evidence type="ECO:0000256" key="2">
    <source>
        <dbReference type="ARBA" id="ARBA00022679"/>
    </source>
</evidence>
<keyword evidence="2 3" id="KW-0808">Transferase</keyword>
<comment type="caution">
    <text evidence="6">The sequence shown here is derived from an EMBL/GenBank/DDBJ whole genome shotgun (WGS) entry which is preliminary data.</text>
</comment>